<comment type="caution">
    <text evidence="4">The sequence shown here is derived from an EMBL/GenBank/DDBJ whole genome shotgun (WGS) entry which is preliminary data.</text>
</comment>
<comment type="similarity">
    <text evidence="1">Belongs to the CBF/MAK21 family.</text>
</comment>
<dbReference type="SUPFAM" id="SSF48371">
    <property type="entry name" value="ARM repeat"/>
    <property type="match status" value="1"/>
</dbReference>
<protein>
    <recommendedName>
        <fullName evidence="3">CCAAT-binding factor domain-containing protein</fullName>
    </recommendedName>
</protein>
<feature type="compositionally biased region" description="Basic residues" evidence="2">
    <location>
        <begin position="53"/>
        <end position="62"/>
    </location>
</feature>
<name>A0A8H6C6H4_9LECA</name>
<feature type="compositionally biased region" description="Acidic residues" evidence="2">
    <location>
        <begin position="956"/>
        <end position="966"/>
    </location>
</feature>
<feature type="compositionally biased region" description="Polar residues" evidence="2">
    <location>
        <begin position="73"/>
        <end position="88"/>
    </location>
</feature>
<evidence type="ECO:0000259" key="3">
    <source>
        <dbReference type="Pfam" id="PF03914"/>
    </source>
</evidence>
<keyword evidence="5" id="KW-1185">Reference proteome</keyword>
<dbReference type="GeneID" id="59335040"/>
<dbReference type="InterPro" id="IPR040155">
    <property type="entry name" value="CEBPZ/Mak21-like"/>
</dbReference>
<feature type="compositionally biased region" description="Basic and acidic residues" evidence="2">
    <location>
        <begin position="803"/>
        <end position="813"/>
    </location>
</feature>
<dbReference type="RefSeq" id="XP_037147247.1">
    <property type="nucleotide sequence ID" value="XM_037297537.1"/>
</dbReference>
<dbReference type="InterPro" id="IPR016024">
    <property type="entry name" value="ARM-type_fold"/>
</dbReference>
<feature type="region of interest" description="Disordered" evidence="2">
    <location>
        <begin position="941"/>
        <end position="1098"/>
    </location>
</feature>
<dbReference type="GO" id="GO:0005634">
    <property type="term" value="C:nucleus"/>
    <property type="evidence" value="ECO:0007669"/>
    <property type="project" value="TreeGrafter"/>
</dbReference>
<evidence type="ECO:0000256" key="1">
    <source>
        <dbReference type="ARBA" id="ARBA00007797"/>
    </source>
</evidence>
<evidence type="ECO:0000313" key="4">
    <source>
        <dbReference type="EMBL" id="KAF6217812.1"/>
    </source>
</evidence>
<evidence type="ECO:0000313" key="5">
    <source>
        <dbReference type="Proteomes" id="UP000593566"/>
    </source>
</evidence>
<gene>
    <name evidence="4" type="ORF">HO133_006639</name>
</gene>
<feature type="compositionally biased region" description="Basic and acidic residues" evidence="2">
    <location>
        <begin position="1062"/>
        <end position="1071"/>
    </location>
</feature>
<feature type="compositionally biased region" description="Acidic residues" evidence="2">
    <location>
        <begin position="989"/>
        <end position="1009"/>
    </location>
</feature>
<organism evidence="4 5">
    <name type="scientific">Letharia lupina</name>
    <dbReference type="NCBI Taxonomy" id="560253"/>
    <lineage>
        <taxon>Eukaryota</taxon>
        <taxon>Fungi</taxon>
        <taxon>Dikarya</taxon>
        <taxon>Ascomycota</taxon>
        <taxon>Pezizomycotina</taxon>
        <taxon>Lecanoromycetes</taxon>
        <taxon>OSLEUM clade</taxon>
        <taxon>Lecanoromycetidae</taxon>
        <taxon>Lecanorales</taxon>
        <taxon>Lecanorineae</taxon>
        <taxon>Parmeliaceae</taxon>
        <taxon>Letharia</taxon>
    </lineage>
</organism>
<feature type="region of interest" description="Disordered" evidence="2">
    <location>
        <begin position="784"/>
        <end position="816"/>
    </location>
</feature>
<feature type="compositionally biased region" description="Basic and acidic residues" evidence="2">
    <location>
        <begin position="108"/>
        <end position="118"/>
    </location>
</feature>
<evidence type="ECO:0000256" key="2">
    <source>
        <dbReference type="SAM" id="MobiDB-lite"/>
    </source>
</evidence>
<dbReference type="PANTHER" id="PTHR12048:SF0">
    <property type="entry name" value="CCAAT_ENHANCER-BINDING PROTEIN ZETA"/>
    <property type="match status" value="1"/>
</dbReference>
<dbReference type="InterPro" id="IPR005612">
    <property type="entry name" value="CCAAT-binding_factor"/>
</dbReference>
<feature type="compositionally biased region" description="Acidic residues" evidence="2">
    <location>
        <begin position="1026"/>
        <end position="1055"/>
    </location>
</feature>
<dbReference type="Proteomes" id="UP000593566">
    <property type="component" value="Unassembled WGS sequence"/>
</dbReference>
<proteinExistence type="inferred from homology"/>
<dbReference type="EMBL" id="JACCJB010000025">
    <property type="protein sequence ID" value="KAF6217812.1"/>
    <property type="molecule type" value="Genomic_DNA"/>
</dbReference>
<reference evidence="4 5" key="1">
    <citation type="journal article" date="2020" name="Genomics">
        <title>Complete, high-quality genomes from long-read metagenomic sequencing of two wolf lichen thalli reveals enigmatic genome architecture.</title>
        <authorList>
            <person name="McKenzie S.K."/>
            <person name="Walston R.F."/>
            <person name="Allen J.L."/>
        </authorList>
    </citation>
    <scope>NUCLEOTIDE SEQUENCE [LARGE SCALE GENOMIC DNA]</scope>
    <source>
        <strain evidence="4">WasteWater1</strain>
    </source>
</reference>
<feature type="compositionally biased region" description="Basic and acidic residues" evidence="2">
    <location>
        <begin position="1089"/>
        <end position="1098"/>
    </location>
</feature>
<dbReference type="AlphaFoldDB" id="A0A8H6C6H4"/>
<dbReference type="PANTHER" id="PTHR12048">
    <property type="entry name" value="CCAAT-BINDING FACTOR-RELATED"/>
    <property type="match status" value="1"/>
</dbReference>
<sequence length="1098" mass="121744">MPAKSMKLIASESSENHVPDFNPDALRSLTEKIESNLKNQGKGAVSKDAPARPKTKTLSAKKKPGERAAKAPVSTSAVKAASNSSTAIAKQKPTVALETSGGKKRLRDGRVKEESYGTKGKDVNTIKLGTRNRKFGSDNDTNIDEEIRALGGTKEDVDLIADVMSESEMEDDEAGPSKNLGYGLEKEMLQLVRQLGLDRAGKNELMVDSELEEADEVEELEENREPDMLPSNRVRSGIKLALQNVTSVDKGQRSLTFHPQSEWHAVELPPLPLPSQETSILPFDLLDRLHNHAKALLENENTQYAKSNRSASSAHHFYSAIMSTGTLSDKISALTLSVQESPAHNMKALESLVNLAGKRSRGQAVEVLGALKDLFGLGNLLPSHRKLKTFASQPALSNAFDPINFHWTSRDPLPKELREIHLISWAYEDWLKSIFFKVLKTIETWCNDEVAFARGKVVDYVCQLLKEKPEQEANLLRLLVNKLGDSDKKIASKTSFNILQLEATHPLMKPTIIAAIESNLLFRPGQSLHAKYYASITLNQTILSGKEGGVARKLLDIYFGLFIKLLEKPEEAKPVATLVNGVSINKKGEVQGGGGSAGKKAQKKLAEKEKATTVDGDLQEKMLSAVLTGVNRAIPFTDTNDESFERHLDTLFKVTHSSNFNTSIQALMLIQQLNGPHQGSTDRFYRTLYESLLDPRLLTSSKQALYLNLLFRALRSDLNVKRVKAFAKRLLQVVTMHQPSFTCGTLYLLRELEGVFTNLEAFIDQAEEDSDEEEDFRDVQEQLANRSAPDDGPSRQKTNKLAARYDGRKRDPEFSNADRSSLWEVTPFLQHYHPSVSLFATRLLTHSEMPPKPDLALNTLIHFLDRFVYRNPKATSAPRGASIMQPMAGGDTSALLITAYSNKSSTRQPVNSEAFWKQSSEKVNADEVFFHKYFSTLGRGKEKASKKKTERKPDAEDSEDEGDEDEIWKALVESRPELDEGSDSGFGGEDIESDMEELDDDELDSELGNESESANGDLAEGTEGLADLDDEDGEGLLDSDDEVPSNLEEGSDEEVTSSKPESVVKPEDEKRGSKRRRLKSLPTFASADDYAKMLEEDD</sequence>
<feature type="domain" description="CCAAT-binding factor" evidence="3">
    <location>
        <begin position="663"/>
        <end position="840"/>
    </location>
</feature>
<accession>A0A8H6C6H4</accession>
<dbReference type="Pfam" id="PF03914">
    <property type="entry name" value="CBF"/>
    <property type="match status" value="1"/>
</dbReference>
<feature type="region of interest" description="Disordered" evidence="2">
    <location>
        <begin position="1"/>
        <end position="118"/>
    </location>
</feature>